<dbReference type="AlphaFoldDB" id="A0A1X9NCF3"/>
<sequence>MTKKKSVIYSLLILSISWLTACGGGGGGSSSSSVVEDIVEDPVIERSSVLGDWQLTDFAPECDEFFLFGNNDSLLIASDQELVLASYTVFENPDGRDELEILVEFDNGLQDCEGDNTDDTGLFLGGIYVEFNGATMTFYDAPQGGELLATFEYFGQRLEELVSPNNALSVVSIDPSSAPEDVLTQFTVTVSYDVSEDLQIRSGFNDIYLQSFSPQNPIDLTAGDSGEVSFVVEGTPYDWGEGNIYYLSVGLYRSNQSVANVIREIELTE</sequence>
<gene>
    <name evidence="2" type="ORF">BST96_00070</name>
</gene>
<dbReference type="PROSITE" id="PS51257">
    <property type="entry name" value="PROKAR_LIPOPROTEIN"/>
    <property type="match status" value="1"/>
</dbReference>
<dbReference type="EMBL" id="CP019343">
    <property type="protein sequence ID" value="ARN72647.1"/>
    <property type="molecule type" value="Genomic_DNA"/>
</dbReference>
<name>A0A1X9NCF3_9GAMM</name>
<dbReference type="Proteomes" id="UP000193450">
    <property type="component" value="Chromosome"/>
</dbReference>
<dbReference type="KEGG" id="osg:BST96_00070"/>
<feature type="signal peptide" evidence="1">
    <location>
        <begin position="1"/>
        <end position="21"/>
    </location>
</feature>
<accession>A0A1X9NCF3</accession>
<reference evidence="2 3" key="1">
    <citation type="submission" date="2016-11" db="EMBL/GenBank/DDBJ databases">
        <title>Trade-off between light-utilization and light-protection in marine flavobacteria.</title>
        <authorList>
            <person name="Kumagai Y."/>
        </authorList>
    </citation>
    <scope>NUCLEOTIDE SEQUENCE [LARGE SCALE GENOMIC DNA]</scope>
    <source>
        <strain evidence="2 3">NBRC 107125</strain>
    </source>
</reference>
<proteinExistence type="predicted"/>
<evidence type="ECO:0000313" key="2">
    <source>
        <dbReference type="EMBL" id="ARN72647.1"/>
    </source>
</evidence>
<evidence type="ECO:0008006" key="4">
    <source>
        <dbReference type="Google" id="ProtNLM"/>
    </source>
</evidence>
<keyword evidence="3" id="KW-1185">Reference proteome</keyword>
<evidence type="ECO:0000313" key="3">
    <source>
        <dbReference type="Proteomes" id="UP000193450"/>
    </source>
</evidence>
<keyword evidence="1" id="KW-0732">Signal</keyword>
<protein>
    <recommendedName>
        <fullName evidence="4">SbsA Ig-like domain-containing protein</fullName>
    </recommendedName>
</protein>
<evidence type="ECO:0000256" key="1">
    <source>
        <dbReference type="SAM" id="SignalP"/>
    </source>
</evidence>
<dbReference type="RefSeq" id="WP_085756734.1">
    <property type="nucleotide sequence ID" value="NZ_CP019343.1"/>
</dbReference>
<feature type="chain" id="PRO_5012394904" description="SbsA Ig-like domain-containing protein" evidence="1">
    <location>
        <begin position="22"/>
        <end position="269"/>
    </location>
</feature>
<organism evidence="2 3">
    <name type="scientific">Oceanicoccus sagamiensis</name>
    <dbReference type="NCBI Taxonomy" id="716816"/>
    <lineage>
        <taxon>Bacteria</taxon>
        <taxon>Pseudomonadati</taxon>
        <taxon>Pseudomonadota</taxon>
        <taxon>Gammaproteobacteria</taxon>
        <taxon>Cellvibrionales</taxon>
        <taxon>Spongiibacteraceae</taxon>
        <taxon>Oceanicoccus</taxon>
    </lineage>
</organism>